<dbReference type="AlphaFoldDB" id="A0A517L756"/>
<feature type="signal peptide" evidence="1">
    <location>
        <begin position="1"/>
        <end position="16"/>
    </location>
</feature>
<dbReference type="Proteomes" id="UP000316270">
    <property type="component" value="Chromosome 6"/>
</dbReference>
<gene>
    <name evidence="2" type="ORF">FKW77_004146</name>
</gene>
<reference evidence="2 3" key="1">
    <citation type="submission" date="2019-07" db="EMBL/GenBank/DDBJ databases">
        <title>Finished genome of Venturia effusa.</title>
        <authorList>
            <person name="Young C.A."/>
            <person name="Cox M.P."/>
            <person name="Ganley A.R.D."/>
            <person name="David W.J."/>
        </authorList>
    </citation>
    <scope>NUCLEOTIDE SEQUENCE [LARGE SCALE GENOMIC DNA]</scope>
    <source>
        <strain evidence="3">albino</strain>
    </source>
</reference>
<sequence>MRFTLIATTLFATALAQQQCLWEVHGVTAFVPVGGSVELNGVGVACGTTSEPNFGVGAKCKKAISQKAGTCDTFRYPKIKDTIKCVYKKKGTPNHGNCENKPSA</sequence>
<accession>A0A517L756</accession>
<feature type="chain" id="PRO_5021758320" evidence="1">
    <location>
        <begin position="17"/>
        <end position="104"/>
    </location>
</feature>
<evidence type="ECO:0000313" key="3">
    <source>
        <dbReference type="Proteomes" id="UP000316270"/>
    </source>
</evidence>
<protein>
    <submittedName>
        <fullName evidence="2">Uncharacterized protein</fullName>
    </submittedName>
</protein>
<dbReference type="EMBL" id="CP042190">
    <property type="protein sequence ID" value="QDS71469.1"/>
    <property type="molecule type" value="Genomic_DNA"/>
</dbReference>
<dbReference type="OrthoDB" id="3914780at2759"/>
<keyword evidence="3" id="KW-1185">Reference proteome</keyword>
<evidence type="ECO:0000256" key="1">
    <source>
        <dbReference type="SAM" id="SignalP"/>
    </source>
</evidence>
<proteinExistence type="predicted"/>
<evidence type="ECO:0000313" key="2">
    <source>
        <dbReference type="EMBL" id="QDS71469.1"/>
    </source>
</evidence>
<name>A0A517L756_9PEZI</name>
<organism evidence="2 3">
    <name type="scientific">Venturia effusa</name>
    <dbReference type="NCBI Taxonomy" id="50376"/>
    <lineage>
        <taxon>Eukaryota</taxon>
        <taxon>Fungi</taxon>
        <taxon>Dikarya</taxon>
        <taxon>Ascomycota</taxon>
        <taxon>Pezizomycotina</taxon>
        <taxon>Dothideomycetes</taxon>
        <taxon>Pleosporomycetidae</taxon>
        <taxon>Venturiales</taxon>
        <taxon>Venturiaceae</taxon>
        <taxon>Venturia</taxon>
    </lineage>
</organism>
<keyword evidence="1" id="KW-0732">Signal</keyword>